<dbReference type="EMBL" id="JADFUA010000005">
    <property type="protein sequence ID" value="MBE9609761.1"/>
    <property type="molecule type" value="Genomic_DNA"/>
</dbReference>
<dbReference type="GO" id="GO:0050313">
    <property type="term" value="F:sulfur dioxygenase activity"/>
    <property type="evidence" value="ECO:0007669"/>
    <property type="project" value="InterPro"/>
</dbReference>
<evidence type="ECO:0000313" key="3">
    <source>
        <dbReference type="EMBL" id="MBE9609761.1"/>
    </source>
</evidence>
<dbReference type="Pfam" id="PF00753">
    <property type="entry name" value="Lactamase_B"/>
    <property type="match status" value="1"/>
</dbReference>
<reference evidence="3 4" key="1">
    <citation type="submission" date="2020-10" db="EMBL/GenBank/DDBJ databases">
        <title>The genome sequence of Chitinilyticum litopenaei 4Y14.</title>
        <authorList>
            <person name="Liu Y."/>
        </authorList>
    </citation>
    <scope>NUCLEOTIDE SEQUENCE [LARGE SCALE GENOMIC DNA]</scope>
    <source>
        <strain evidence="3 4">4Y14</strain>
    </source>
</reference>
<feature type="domain" description="Metallo-beta-lactamase" evidence="2">
    <location>
        <begin position="16"/>
        <end position="205"/>
    </location>
</feature>
<dbReference type="CDD" id="cd07724">
    <property type="entry name" value="POD-like_MBL-fold"/>
    <property type="match status" value="1"/>
</dbReference>
<keyword evidence="4" id="KW-1185">Reference proteome</keyword>
<organism evidence="3 4">
    <name type="scientific">Chitinilyticum piscinae</name>
    <dbReference type="NCBI Taxonomy" id="2866724"/>
    <lineage>
        <taxon>Bacteria</taxon>
        <taxon>Pseudomonadati</taxon>
        <taxon>Pseudomonadota</taxon>
        <taxon>Betaproteobacteria</taxon>
        <taxon>Neisseriales</taxon>
        <taxon>Chitinibacteraceae</taxon>
        <taxon>Chitinilyticum</taxon>
    </lineage>
</organism>
<dbReference type="Proteomes" id="UP000604481">
    <property type="component" value="Unassembled WGS sequence"/>
</dbReference>
<dbReference type="GO" id="GO:0046872">
    <property type="term" value="F:metal ion binding"/>
    <property type="evidence" value="ECO:0007669"/>
    <property type="project" value="UniProtKB-KW"/>
</dbReference>
<dbReference type="PANTHER" id="PTHR43084:SF1">
    <property type="entry name" value="PERSULFIDE DIOXYGENASE ETHE1, MITOCHONDRIAL"/>
    <property type="match status" value="1"/>
</dbReference>
<dbReference type="Gene3D" id="3.60.15.10">
    <property type="entry name" value="Ribonuclease Z/Hydroxyacylglutathione hydrolase-like"/>
    <property type="match status" value="1"/>
</dbReference>
<dbReference type="SMART" id="SM00849">
    <property type="entry name" value="Lactamase_B"/>
    <property type="match status" value="1"/>
</dbReference>
<evidence type="ECO:0000259" key="2">
    <source>
        <dbReference type="SMART" id="SM00849"/>
    </source>
</evidence>
<dbReference type="InterPro" id="IPR044528">
    <property type="entry name" value="POD-like_MBL-fold"/>
</dbReference>
<dbReference type="GO" id="GO:0070813">
    <property type="term" value="P:hydrogen sulfide metabolic process"/>
    <property type="evidence" value="ECO:0007669"/>
    <property type="project" value="TreeGrafter"/>
</dbReference>
<dbReference type="InterPro" id="IPR001279">
    <property type="entry name" value="Metallo-B-lactamas"/>
</dbReference>
<proteinExistence type="predicted"/>
<dbReference type="AlphaFoldDB" id="A0A8J7K1V7"/>
<dbReference type="InterPro" id="IPR051682">
    <property type="entry name" value="Mito_Persulfide_Diox"/>
</dbReference>
<dbReference type="SUPFAM" id="SSF56281">
    <property type="entry name" value="Metallo-hydrolase/oxidoreductase"/>
    <property type="match status" value="1"/>
</dbReference>
<name>A0A8J7K1V7_9NEIS</name>
<gene>
    <name evidence="3" type="ORF">INR99_10380</name>
</gene>
<dbReference type="InterPro" id="IPR036866">
    <property type="entry name" value="RibonucZ/Hydroxyglut_hydro"/>
</dbReference>
<dbReference type="GO" id="GO:0006749">
    <property type="term" value="P:glutathione metabolic process"/>
    <property type="evidence" value="ECO:0007669"/>
    <property type="project" value="InterPro"/>
</dbReference>
<dbReference type="RefSeq" id="WP_194116284.1">
    <property type="nucleotide sequence ID" value="NZ_JADFUA010000005.1"/>
</dbReference>
<accession>A0A8J7K1V7</accession>
<dbReference type="PANTHER" id="PTHR43084">
    <property type="entry name" value="PERSULFIDE DIOXYGENASE ETHE1"/>
    <property type="match status" value="1"/>
</dbReference>
<evidence type="ECO:0000256" key="1">
    <source>
        <dbReference type="ARBA" id="ARBA00022723"/>
    </source>
</evidence>
<comment type="caution">
    <text evidence="3">The sequence shown here is derived from an EMBL/GenBank/DDBJ whole genome shotgun (WGS) entry which is preliminary data.</text>
</comment>
<keyword evidence="1" id="KW-0479">Metal-binding</keyword>
<protein>
    <submittedName>
        <fullName evidence="3">MBL fold metallo-hydrolase</fullName>
    </submittedName>
</protein>
<evidence type="ECO:0000313" key="4">
    <source>
        <dbReference type="Proteomes" id="UP000604481"/>
    </source>
</evidence>
<sequence length="288" mass="31663">MSQPRVAPFYDPVTFTVSYVVYEHDGGEAAIIDPVLDYDAKSGRTSTHSAQQIVDFVREHALSVHWILETHAHADHLSGAHWLREQLGGRIAIGAHIDSVQRTFKPIFNLGEDFATDGSQFDYLFAEDELFQVGKLSAQALFVPGHTPADMAYLIGDALFVGDTIFMPDVGTARCDFPGGNAALLYRSVQKLYALPDETRVFVCHDYQPPTRPKPQWESTIAAQKAGNIHLHAATSEAEFVALREARDATLAMPVLIIPSIQVNVRAGELPSPAANGKRYLQIPLDVL</sequence>